<protein>
    <recommendedName>
        <fullName evidence="1">5'-Nucleotidase C-terminal domain-containing protein</fullName>
    </recommendedName>
</protein>
<dbReference type="Pfam" id="PF02872">
    <property type="entry name" value="5_nucleotid_C"/>
    <property type="match status" value="1"/>
</dbReference>
<sequence length="185" mass="18900">MATGADAAVLRAGALAADRDFPAGPLTVADMMELVDPVARETVCVVEVTGDKLLLALESCLSNAPEPDPSFPLLSNLSLAFDPARPALRRVDAAATLVAGGPLDRARTYAVAVSGLGPGAENYAGSRVAPGAASAWAGCPLRRQAKDLPPLGALLRRRLEALAREGGGQGLVLAPEGRILDRSGV</sequence>
<dbReference type="AlphaFoldDB" id="A0A7S3Y664"/>
<name>A0A7S3Y664_HETAK</name>
<dbReference type="InterPro" id="IPR036907">
    <property type="entry name" value="5'-Nucleotdase_C_sf"/>
</dbReference>
<proteinExistence type="predicted"/>
<dbReference type="Gene3D" id="3.90.780.10">
    <property type="entry name" value="5'-Nucleotidase, C-terminal domain"/>
    <property type="match status" value="1"/>
</dbReference>
<evidence type="ECO:0000313" key="2">
    <source>
        <dbReference type="EMBL" id="CAE0642273.1"/>
    </source>
</evidence>
<accession>A0A7S3Y664</accession>
<dbReference type="SUPFAM" id="SSF55816">
    <property type="entry name" value="5'-nucleotidase (syn. UDP-sugar hydrolase), C-terminal domain"/>
    <property type="match status" value="1"/>
</dbReference>
<evidence type="ECO:0000259" key="1">
    <source>
        <dbReference type="Pfam" id="PF02872"/>
    </source>
</evidence>
<dbReference type="InterPro" id="IPR008334">
    <property type="entry name" value="5'-Nucleotdase_C"/>
</dbReference>
<dbReference type="EMBL" id="HBIU01047218">
    <property type="protein sequence ID" value="CAE0642273.1"/>
    <property type="molecule type" value="Transcribed_RNA"/>
</dbReference>
<dbReference type="GO" id="GO:0009166">
    <property type="term" value="P:nucleotide catabolic process"/>
    <property type="evidence" value="ECO:0007669"/>
    <property type="project" value="InterPro"/>
</dbReference>
<dbReference type="GO" id="GO:0016787">
    <property type="term" value="F:hydrolase activity"/>
    <property type="evidence" value="ECO:0007669"/>
    <property type="project" value="InterPro"/>
</dbReference>
<gene>
    <name evidence="2" type="ORF">HAKA00212_LOCUS21129</name>
</gene>
<reference evidence="2" key="1">
    <citation type="submission" date="2021-01" db="EMBL/GenBank/DDBJ databases">
        <authorList>
            <person name="Corre E."/>
            <person name="Pelletier E."/>
            <person name="Niang G."/>
            <person name="Scheremetjew M."/>
            <person name="Finn R."/>
            <person name="Kale V."/>
            <person name="Holt S."/>
            <person name="Cochrane G."/>
            <person name="Meng A."/>
            <person name="Brown T."/>
            <person name="Cohen L."/>
        </authorList>
    </citation>
    <scope>NUCLEOTIDE SEQUENCE</scope>
    <source>
        <strain evidence="2">CCMP3107</strain>
    </source>
</reference>
<organism evidence="2">
    <name type="scientific">Heterosigma akashiwo</name>
    <name type="common">Chromophytic alga</name>
    <name type="synonym">Heterosigma carterae</name>
    <dbReference type="NCBI Taxonomy" id="2829"/>
    <lineage>
        <taxon>Eukaryota</taxon>
        <taxon>Sar</taxon>
        <taxon>Stramenopiles</taxon>
        <taxon>Ochrophyta</taxon>
        <taxon>Raphidophyceae</taxon>
        <taxon>Chattonellales</taxon>
        <taxon>Chattonellaceae</taxon>
        <taxon>Heterosigma</taxon>
    </lineage>
</organism>
<feature type="domain" description="5'-Nucleotidase C-terminal" evidence="1">
    <location>
        <begin position="2"/>
        <end position="114"/>
    </location>
</feature>